<dbReference type="Proteomes" id="UP000252004">
    <property type="component" value="Plasmid unnamed1"/>
</dbReference>
<gene>
    <name evidence="2" type="ORF">C0216_30745</name>
</gene>
<protein>
    <submittedName>
        <fullName evidence="2">ParA family protein</fullName>
    </submittedName>
</protein>
<evidence type="ECO:0000313" key="2">
    <source>
        <dbReference type="EMBL" id="AXE27965.1"/>
    </source>
</evidence>
<dbReference type="SUPFAM" id="SSF52540">
    <property type="entry name" value="P-loop containing nucleoside triphosphate hydrolases"/>
    <property type="match status" value="1"/>
</dbReference>
<keyword evidence="2" id="KW-0614">Plasmid</keyword>
<dbReference type="PANTHER" id="PTHR13696">
    <property type="entry name" value="P-LOOP CONTAINING NUCLEOSIDE TRIPHOSPHATE HYDROLASE"/>
    <property type="match status" value="1"/>
</dbReference>
<dbReference type="Gene3D" id="3.40.50.300">
    <property type="entry name" value="P-loop containing nucleotide triphosphate hydrolases"/>
    <property type="match status" value="1"/>
</dbReference>
<dbReference type="InterPro" id="IPR050678">
    <property type="entry name" value="DNA_Partitioning_ATPase"/>
</dbReference>
<sequence length="381" mass="41506">MSSPNPGEEREKLVSKMPAHLQQALKVRAAQLQTDMQDAVAAGIQAWRACTDELPTINTAKADSFGTYLPEGLYEDFKVDCRHRGVSYIQGLAQAVALWLDDNPAAAQQMTRRFVVCNQKGGVGKTAVSAGLAQALAEAGQRVLLVDYDPQGHLTHQLGLTAIPAGEESLITHMLHRDQAKQPLLDLTIAIQGDRFDGRLRILPAAFDAFLLDSGLTVFRGPRHAALERALAPLEDHFDAIVVDSPPSLGLAMDAALTYGRQRDDEKPGASGLIIPVEAEDTSAQAYGMLIQQIDSLSRDFDLAIDQLGLVVNKFDSRRGYIATSSLEKWKSLGTPPVLAVIPDVKEQREAVRKQRGLLDYAPDCEQSHQMRQIARGVKTA</sequence>
<proteinExistence type="predicted"/>
<dbReference type="KEGG" id="sgz:C0216_30745"/>
<dbReference type="EMBL" id="CP030863">
    <property type="protein sequence ID" value="AXE27965.1"/>
    <property type="molecule type" value="Genomic_DNA"/>
</dbReference>
<feature type="domain" description="AAA" evidence="1">
    <location>
        <begin position="114"/>
        <end position="300"/>
    </location>
</feature>
<reference evidence="2 3" key="1">
    <citation type="submission" date="2018-01" db="EMBL/GenBank/DDBJ databases">
        <title>Draft genome Sequence of streptomyces globosus LZH-48.</title>
        <authorList>
            <person name="Ran K."/>
            <person name="Li Z."/>
            <person name="Wei S."/>
            <person name="Dong R."/>
        </authorList>
    </citation>
    <scope>NUCLEOTIDE SEQUENCE [LARGE SCALE GENOMIC DNA]</scope>
    <source>
        <strain evidence="2 3">LZH-48</strain>
        <plasmid evidence="2 3">unnamed1</plasmid>
    </source>
</reference>
<dbReference type="PANTHER" id="PTHR13696:SF99">
    <property type="entry name" value="COBYRINIC ACID AC-DIAMIDE SYNTHASE"/>
    <property type="match status" value="1"/>
</dbReference>
<dbReference type="AlphaFoldDB" id="A0A344UAP4"/>
<dbReference type="CDD" id="cd02042">
    <property type="entry name" value="ParAB_family"/>
    <property type="match status" value="1"/>
</dbReference>
<dbReference type="InterPro" id="IPR025669">
    <property type="entry name" value="AAA_dom"/>
</dbReference>
<evidence type="ECO:0000259" key="1">
    <source>
        <dbReference type="Pfam" id="PF13614"/>
    </source>
</evidence>
<organism evidence="2 3">
    <name type="scientific">Streptomyces globosus</name>
    <dbReference type="NCBI Taxonomy" id="68209"/>
    <lineage>
        <taxon>Bacteria</taxon>
        <taxon>Bacillati</taxon>
        <taxon>Actinomycetota</taxon>
        <taxon>Actinomycetes</taxon>
        <taxon>Kitasatosporales</taxon>
        <taxon>Streptomycetaceae</taxon>
        <taxon>Streptomyces</taxon>
    </lineage>
</organism>
<geneLocation type="plasmid" evidence="2 3">
    <name>unnamed1</name>
</geneLocation>
<dbReference type="Pfam" id="PF13614">
    <property type="entry name" value="AAA_31"/>
    <property type="match status" value="1"/>
</dbReference>
<keyword evidence="3" id="KW-1185">Reference proteome</keyword>
<evidence type="ECO:0000313" key="3">
    <source>
        <dbReference type="Proteomes" id="UP000252004"/>
    </source>
</evidence>
<name>A0A344UAP4_9ACTN</name>
<dbReference type="RefSeq" id="WP_114059129.1">
    <property type="nucleotide sequence ID" value="NZ_CP030863.1"/>
</dbReference>
<dbReference type="OrthoDB" id="4141202at2"/>
<accession>A0A344UAP4</accession>
<dbReference type="InterPro" id="IPR027417">
    <property type="entry name" value="P-loop_NTPase"/>
</dbReference>